<organism evidence="1 2">
    <name type="scientific">Pythium insidiosum</name>
    <name type="common">Pythiosis disease agent</name>
    <dbReference type="NCBI Taxonomy" id="114742"/>
    <lineage>
        <taxon>Eukaryota</taxon>
        <taxon>Sar</taxon>
        <taxon>Stramenopiles</taxon>
        <taxon>Oomycota</taxon>
        <taxon>Peronosporomycetes</taxon>
        <taxon>Pythiales</taxon>
        <taxon>Pythiaceae</taxon>
        <taxon>Pythium</taxon>
    </lineage>
</organism>
<protein>
    <submittedName>
        <fullName evidence="1">Uncharacterized protein</fullName>
    </submittedName>
</protein>
<dbReference type="GO" id="GO:0051666">
    <property type="term" value="P:actin cortical patch localization"/>
    <property type="evidence" value="ECO:0007669"/>
    <property type="project" value="TreeGrafter"/>
</dbReference>
<dbReference type="Proteomes" id="UP001209570">
    <property type="component" value="Unassembled WGS sequence"/>
</dbReference>
<dbReference type="AlphaFoldDB" id="A0AAD5L4A7"/>
<proteinExistence type="predicted"/>
<name>A0AAD5L4A7_PYTIN</name>
<evidence type="ECO:0000313" key="2">
    <source>
        <dbReference type="Proteomes" id="UP001209570"/>
    </source>
</evidence>
<keyword evidence="2" id="KW-1185">Reference proteome</keyword>
<reference evidence="1" key="1">
    <citation type="submission" date="2021-12" db="EMBL/GenBank/DDBJ databases">
        <title>Prjna785345.</title>
        <authorList>
            <person name="Rujirawat T."/>
            <person name="Krajaejun T."/>
        </authorList>
    </citation>
    <scope>NUCLEOTIDE SEQUENCE</scope>
    <source>
        <strain evidence="1">Pi057C3</strain>
    </source>
</reference>
<dbReference type="Pfam" id="PF08616">
    <property type="entry name" value="SPA"/>
    <property type="match status" value="1"/>
</dbReference>
<evidence type="ECO:0000313" key="1">
    <source>
        <dbReference type="EMBL" id="KAJ0388870.1"/>
    </source>
</evidence>
<comment type="caution">
    <text evidence="1">The sequence shown here is derived from an EMBL/GenBank/DDBJ whole genome shotgun (WGS) entry which is preliminary data.</text>
</comment>
<sequence>MVEQKAQEEALYHHTQAVWGDQKIPLKVKLCSTDDQFDEGQLRKLLLKFREQSMVLYNAVLTGQRVIVLGYNQPAGAFRWSHRCGGVE</sequence>
<dbReference type="GO" id="GO:0005886">
    <property type="term" value="C:plasma membrane"/>
    <property type="evidence" value="ECO:0007669"/>
    <property type="project" value="TreeGrafter"/>
</dbReference>
<dbReference type="EMBL" id="JAKCXM010006008">
    <property type="protein sequence ID" value="KAJ0388870.1"/>
    <property type="molecule type" value="Genomic_DNA"/>
</dbReference>
<dbReference type="PANTHER" id="PTHR28245:SF1">
    <property type="entry name" value="ARF3-INTERACTING PROTEIN 1"/>
    <property type="match status" value="1"/>
</dbReference>
<accession>A0AAD5L4A7</accession>
<dbReference type="InterPro" id="IPR052809">
    <property type="entry name" value="Actin_polarity_regulatory"/>
</dbReference>
<dbReference type="PANTHER" id="PTHR28245">
    <property type="entry name" value="ARF3-INTERACTING PROTEIN 1"/>
    <property type="match status" value="1"/>
</dbReference>
<gene>
    <name evidence="1" type="ORF">P43SY_011981</name>
</gene>